<dbReference type="EMBL" id="BJOV01000005">
    <property type="protein sequence ID" value="GEE03268.1"/>
    <property type="molecule type" value="Genomic_DNA"/>
</dbReference>
<keyword evidence="4" id="KW-1185">Reference proteome</keyword>
<dbReference type="AlphaFoldDB" id="A0A7I9VD28"/>
<evidence type="ECO:0000259" key="2">
    <source>
        <dbReference type="PROSITE" id="PS50966"/>
    </source>
</evidence>
<gene>
    <name evidence="3" type="ORF">nbrc107696_37140</name>
</gene>
<reference evidence="4" key="1">
    <citation type="submission" date="2019-06" db="EMBL/GenBank/DDBJ databases">
        <title>Gordonia isolated from sludge of a wastewater treatment plant.</title>
        <authorList>
            <person name="Tamura T."/>
            <person name="Aoyama K."/>
            <person name="Kang Y."/>
            <person name="Saito S."/>
            <person name="Akiyama N."/>
            <person name="Yazawa K."/>
            <person name="Gonoi T."/>
            <person name="Mikami Y."/>
        </authorList>
    </citation>
    <scope>NUCLEOTIDE SEQUENCE [LARGE SCALE GENOMIC DNA]</scope>
    <source>
        <strain evidence="4">NBRC 107696</strain>
    </source>
</reference>
<keyword evidence="1" id="KW-0862">Zinc</keyword>
<dbReference type="Pfam" id="PF04434">
    <property type="entry name" value="SWIM"/>
    <property type="match status" value="1"/>
</dbReference>
<dbReference type="GO" id="GO:0008270">
    <property type="term" value="F:zinc ion binding"/>
    <property type="evidence" value="ECO:0007669"/>
    <property type="project" value="UniProtKB-KW"/>
</dbReference>
<keyword evidence="1" id="KW-0479">Metal-binding</keyword>
<dbReference type="Proteomes" id="UP000444960">
    <property type="component" value="Unassembled WGS sequence"/>
</dbReference>
<comment type="caution">
    <text evidence="3">The sequence shown here is derived from an EMBL/GenBank/DDBJ whole genome shotgun (WGS) entry which is preliminary data.</text>
</comment>
<evidence type="ECO:0000256" key="1">
    <source>
        <dbReference type="PROSITE-ProRule" id="PRU00325"/>
    </source>
</evidence>
<evidence type="ECO:0000313" key="4">
    <source>
        <dbReference type="Proteomes" id="UP000444960"/>
    </source>
</evidence>
<dbReference type="InterPro" id="IPR007527">
    <property type="entry name" value="Znf_SWIM"/>
</dbReference>
<feature type="domain" description="SWIM-type" evidence="2">
    <location>
        <begin position="55"/>
        <end position="88"/>
    </location>
</feature>
<accession>A0A7I9VD28</accession>
<name>A0A7I9VD28_9ACTN</name>
<proteinExistence type="predicted"/>
<sequence>MPGMPWTQEQVIAAAPDAASVTAGRKLASPGPWSGTGANDALLWGSCQGSGKKPYQVSIDLTGPAFRCSCPSRKFPCKHAIALLLLWSAGAIGDGEVSEFASSWADERATRAQKPTRAATPVDPEAQAARRAERVATMDAGAAEFTRWLSDLVRAGVADALRRPQAWWETAASRLVDAQLPGLAERVRDTGADVVVGLDAADLLERIGVWWMLVRAWDRRADLTTAESADLHAALGWPTPTAEVRAGVVESRVWTVVGAHRDEKGRLAQQRTWLRDDDGRYRMLLETAGPGQSLGVPQLAGARLRADLAVYPGAEPCRGLFVGDPEPVGSGVSLGPGTTLDAALADAAAALAATPWRDRHPVTLADVRFGDGHVVDPRGSSLALVDDTPSTMLAAVSGGRADLAFGEIDGGRLRVLTIDVDGRVVPL</sequence>
<protein>
    <recommendedName>
        <fullName evidence="2">SWIM-type domain-containing protein</fullName>
    </recommendedName>
</protein>
<evidence type="ECO:0000313" key="3">
    <source>
        <dbReference type="EMBL" id="GEE03268.1"/>
    </source>
</evidence>
<organism evidence="3 4">
    <name type="scientific">Gordonia spumicola</name>
    <dbReference type="NCBI Taxonomy" id="589161"/>
    <lineage>
        <taxon>Bacteria</taxon>
        <taxon>Bacillati</taxon>
        <taxon>Actinomycetota</taxon>
        <taxon>Actinomycetes</taxon>
        <taxon>Mycobacteriales</taxon>
        <taxon>Gordoniaceae</taxon>
        <taxon>Gordonia</taxon>
    </lineage>
</organism>
<keyword evidence="1" id="KW-0863">Zinc-finger</keyword>
<dbReference type="PROSITE" id="PS50966">
    <property type="entry name" value="ZF_SWIM"/>
    <property type="match status" value="1"/>
</dbReference>